<dbReference type="SMART" id="SM00304">
    <property type="entry name" value="HAMP"/>
    <property type="match status" value="1"/>
</dbReference>
<evidence type="ECO:0000256" key="1">
    <source>
        <dbReference type="SAM" id="Phobius"/>
    </source>
</evidence>
<dbReference type="PROSITE" id="PS50883">
    <property type="entry name" value="EAL"/>
    <property type="match status" value="1"/>
</dbReference>
<dbReference type="Pfam" id="PF00990">
    <property type="entry name" value="GGDEF"/>
    <property type="match status" value="1"/>
</dbReference>
<dbReference type="PROSITE" id="PS50885">
    <property type="entry name" value="HAMP"/>
    <property type="match status" value="1"/>
</dbReference>
<sequence>MPNALPASINGRIIARLSAFRPRTLRARIAALFMALLAGVMAVTVGVAGSGVSLFAHAVAERDMSANARVFEQLIASRAGQLRDAASVVARDFGFREAFATNDRATLGSALASLGERSGAEVAAVVMLDGTVVTSPGAPALDGKALLPALDAGQGSGVIDLKGKLGLAVAAPIEIPDLAGWLILAQPLGTRDLEALGRLSAVPIKASVAPATTLAPAQRDLGLGRIGELETPQGRQLVRLSALPSLQRGIEPRLILSHSLDQAMEAYRALNAVLMGIALVGTLAGLWLALRIARSISRPLSQLAGAAQRYAGGTVSKVPVTGDAEVADLAQSFNAMVDAIEERERQIVHSALHDGLTTLPNRRFFIEKLDRAVARQMPTSRTMVVFVDLDNFKIINDTLGHPAGDALLRQAGQRLQERFPDHMVARFGGDEFGLLVTGLGESADPASMARTIHAALNDEVDIGGRTVQLSASFGVAVGPSDGATSDEILKNADLALYRAKSEGKGTYHFFEAALDEEARRRRQLELDLRSAVREGGFELHFQPLYSMAEQRLKGFEALIRWNHPERGLVSPAEFIPLAEETGLIVQIGEWVIRDACARAAAWPGHLSVAVNISPRQFTSPVLAQTIVQALAASGLPANRLELEITESIFIGNVERTLAMLHSLRGLGVRIALDDFGTGYSSLSYLRSFPFDKLKIDQSFVRDLGRDASAGAIIRAITTLAAALGIETLAEGVELESTMEALQREGCDLIQGYLVSRPVPDGAVPALITRLAGEAPHRAAAG</sequence>
<dbReference type="InterPro" id="IPR052155">
    <property type="entry name" value="Biofilm_reg_signaling"/>
</dbReference>
<dbReference type="InterPro" id="IPR000160">
    <property type="entry name" value="GGDEF_dom"/>
</dbReference>
<dbReference type="GO" id="GO:0016020">
    <property type="term" value="C:membrane"/>
    <property type="evidence" value="ECO:0007669"/>
    <property type="project" value="InterPro"/>
</dbReference>
<dbReference type="OrthoDB" id="9814202at2"/>
<dbReference type="Proteomes" id="UP000321464">
    <property type="component" value="Unassembled WGS sequence"/>
</dbReference>
<evidence type="ECO:0000259" key="4">
    <source>
        <dbReference type="PROSITE" id="PS50887"/>
    </source>
</evidence>
<dbReference type="InterPro" id="IPR035919">
    <property type="entry name" value="EAL_sf"/>
</dbReference>
<dbReference type="InterPro" id="IPR043128">
    <property type="entry name" value="Rev_trsase/Diguanyl_cyclase"/>
</dbReference>
<dbReference type="SUPFAM" id="SSF141868">
    <property type="entry name" value="EAL domain-like"/>
    <property type="match status" value="1"/>
</dbReference>
<dbReference type="CDD" id="cd01949">
    <property type="entry name" value="GGDEF"/>
    <property type="match status" value="1"/>
</dbReference>
<dbReference type="SMART" id="SM00267">
    <property type="entry name" value="GGDEF"/>
    <property type="match status" value="1"/>
</dbReference>
<dbReference type="Gene3D" id="6.10.340.10">
    <property type="match status" value="1"/>
</dbReference>
<dbReference type="Pfam" id="PF00672">
    <property type="entry name" value="HAMP"/>
    <property type="match status" value="1"/>
</dbReference>
<dbReference type="PANTHER" id="PTHR44757">
    <property type="entry name" value="DIGUANYLATE CYCLASE DGCP"/>
    <property type="match status" value="1"/>
</dbReference>
<dbReference type="InterPro" id="IPR029787">
    <property type="entry name" value="Nucleotide_cyclase"/>
</dbReference>
<dbReference type="CDD" id="cd01948">
    <property type="entry name" value="EAL"/>
    <property type="match status" value="1"/>
</dbReference>
<evidence type="ECO:0000259" key="3">
    <source>
        <dbReference type="PROSITE" id="PS50885"/>
    </source>
</evidence>
<dbReference type="AlphaFoldDB" id="A0A512ALA5"/>
<keyword evidence="1" id="KW-0472">Membrane</keyword>
<dbReference type="RefSeq" id="WP_147159774.1">
    <property type="nucleotide sequence ID" value="NZ_BJYR01000015.1"/>
</dbReference>
<evidence type="ECO:0000313" key="5">
    <source>
        <dbReference type="EMBL" id="GEO00454.1"/>
    </source>
</evidence>
<protein>
    <recommendedName>
        <fullName evidence="7">GGDEF domain-containing protein</fullName>
    </recommendedName>
</protein>
<dbReference type="SUPFAM" id="SSF158472">
    <property type="entry name" value="HAMP domain-like"/>
    <property type="match status" value="1"/>
</dbReference>
<organism evidence="5 6">
    <name type="scientific">Novosphingobium sediminis</name>
    <dbReference type="NCBI Taxonomy" id="707214"/>
    <lineage>
        <taxon>Bacteria</taxon>
        <taxon>Pseudomonadati</taxon>
        <taxon>Pseudomonadota</taxon>
        <taxon>Alphaproteobacteria</taxon>
        <taxon>Sphingomonadales</taxon>
        <taxon>Sphingomonadaceae</taxon>
        <taxon>Novosphingobium</taxon>
    </lineage>
</organism>
<proteinExistence type="predicted"/>
<comment type="caution">
    <text evidence="5">The sequence shown here is derived from an EMBL/GenBank/DDBJ whole genome shotgun (WGS) entry which is preliminary data.</text>
</comment>
<feature type="domain" description="GGDEF" evidence="4">
    <location>
        <begin position="380"/>
        <end position="512"/>
    </location>
</feature>
<evidence type="ECO:0000259" key="2">
    <source>
        <dbReference type="PROSITE" id="PS50883"/>
    </source>
</evidence>
<evidence type="ECO:0000313" key="6">
    <source>
        <dbReference type="Proteomes" id="UP000321464"/>
    </source>
</evidence>
<dbReference type="PROSITE" id="PS50887">
    <property type="entry name" value="GGDEF"/>
    <property type="match status" value="1"/>
</dbReference>
<dbReference type="GO" id="GO:0007165">
    <property type="term" value="P:signal transduction"/>
    <property type="evidence" value="ECO:0007669"/>
    <property type="project" value="InterPro"/>
</dbReference>
<feature type="domain" description="HAMP" evidence="3">
    <location>
        <begin position="294"/>
        <end position="345"/>
    </location>
</feature>
<feature type="transmembrane region" description="Helical" evidence="1">
    <location>
        <begin position="29"/>
        <end position="56"/>
    </location>
</feature>
<feature type="domain" description="EAL" evidence="2">
    <location>
        <begin position="521"/>
        <end position="771"/>
    </location>
</feature>
<feature type="transmembrane region" description="Helical" evidence="1">
    <location>
        <begin position="269"/>
        <end position="290"/>
    </location>
</feature>
<dbReference type="Pfam" id="PF00563">
    <property type="entry name" value="EAL"/>
    <property type="match status" value="1"/>
</dbReference>
<dbReference type="SUPFAM" id="SSF55073">
    <property type="entry name" value="Nucleotide cyclase"/>
    <property type="match status" value="1"/>
</dbReference>
<dbReference type="Gene3D" id="3.20.20.450">
    <property type="entry name" value="EAL domain"/>
    <property type="match status" value="1"/>
</dbReference>
<dbReference type="Gene3D" id="3.30.70.270">
    <property type="match status" value="1"/>
</dbReference>
<dbReference type="InterPro" id="IPR001633">
    <property type="entry name" value="EAL_dom"/>
</dbReference>
<accession>A0A512ALA5</accession>
<keyword evidence="1" id="KW-1133">Transmembrane helix</keyword>
<gene>
    <name evidence="5" type="ORF">NSE01_22860</name>
</gene>
<dbReference type="NCBIfam" id="TIGR00254">
    <property type="entry name" value="GGDEF"/>
    <property type="match status" value="1"/>
</dbReference>
<evidence type="ECO:0008006" key="7">
    <source>
        <dbReference type="Google" id="ProtNLM"/>
    </source>
</evidence>
<name>A0A512ALA5_9SPHN</name>
<reference evidence="5 6" key="1">
    <citation type="submission" date="2019-07" db="EMBL/GenBank/DDBJ databases">
        <title>Whole genome shotgun sequence of Novosphingobium sediminis NBRC 106119.</title>
        <authorList>
            <person name="Hosoyama A."/>
            <person name="Uohara A."/>
            <person name="Ohji S."/>
            <person name="Ichikawa N."/>
        </authorList>
    </citation>
    <scope>NUCLEOTIDE SEQUENCE [LARGE SCALE GENOMIC DNA]</scope>
    <source>
        <strain evidence="5 6">NBRC 106119</strain>
    </source>
</reference>
<keyword evidence="6" id="KW-1185">Reference proteome</keyword>
<dbReference type="EMBL" id="BJYR01000015">
    <property type="protein sequence ID" value="GEO00454.1"/>
    <property type="molecule type" value="Genomic_DNA"/>
</dbReference>
<keyword evidence="1" id="KW-0812">Transmembrane</keyword>
<dbReference type="InterPro" id="IPR003660">
    <property type="entry name" value="HAMP_dom"/>
</dbReference>
<dbReference type="SMART" id="SM00052">
    <property type="entry name" value="EAL"/>
    <property type="match status" value="1"/>
</dbReference>
<dbReference type="PANTHER" id="PTHR44757:SF2">
    <property type="entry name" value="BIOFILM ARCHITECTURE MAINTENANCE PROTEIN MBAA"/>
    <property type="match status" value="1"/>
</dbReference>
<dbReference type="CDD" id="cd06225">
    <property type="entry name" value="HAMP"/>
    <property type="match status" value="1"/>
</dbReference>